<evidence type="ECO:0000256" key="10">
    <source>
        <dbReference type="SAM" id="MobiDB-lite"/>
    </source>
</evidence>
<dbReference type="GO" id="GO:0005829">
    <property type="term" value="C:cytosol"/>
    <property type="evidence" value="ECO:0007669"/>
    <property type="project" value="TreeGrafter"/>
</dbReference>
<evidence type="ECO:0000256" key="6">
    <source>
        <dbReference type="ARBA" id="ARBA00022777"/>
    </source>
</evidence>
<keyword evidence="12" id="KW-1185">Reference proteome</keyword>
<evidence type="ECO:0000256" key="3">
    <source>
        <dbReference type="ARBA" id="ARBA00022634"/>
    </source>
</evidence>
<gene>
    <name evidence="11" type="primary">tdk_2</name>
    <name evidence="11" type="ORF">RS82_01556</name>
</gene>
<evidence type="ECO:0000256" key="2">
    <source>
        <dbReference type="ARBA" id="ARBA00012118"/>
    </source>
</evidence>
<dbReference type="PANTHER" id="PTHR11441">
    <property type="entry name" value="THYMIDINE KINASE"/>
    <property type="match status" value="1"/>
</dbReference>
<dbReference type="PATRIC" id="fig|69370.6.peg.1589"/>
<evidence type="ECO:0000256" key="7">
    <source>
        <dbReference type="ARBA" id="ARBA00022840"/>
    </source>
</evidence>
<evidence type="ECO:0000256" key="5">
    <source>
        <dbReference type="ARBA" id="ARBA00022741"/>
    </source>
</evidence>
<keyword evidence="6 8" id="KW-0418">Kinase</keyword>
<dbReference type="EC" id="2.7.1.21" evidence="2 8"/>
<dbReference type="Pfam" id="PF00265">
    <property type="entry name" value="TK"/>
    <property type="match status" value="1"/>
</dbReference>
<protein>
    <recommendedName>
        <fullName evidence="2 8">Thymidine kinase</fullName>
        <ecNumber evidence="2 8">2.7.1.21</ecNumber>
    </recommendedName>
</protein>
<proteinExistence type="inferred from homology"/>
<organism evidence="11 12">
    <name type="scientific">Microbacterium trichothecenolyticum</name>
    <name type="common">Aureobacterium trichothecenolyticum</name>
    <dbReference type="NCBI Taxonomy" id="69370"/>
    <lineage>
        <taxon>Bacteria</taxon>
        <taxon>Bacillati</taxon>
        <taxon>Actinomycetota</taxon>
        <taxon>Actinomycetes</taxon>
        <taxon>Micrococcales</taxon>
        <taxon>Microbacteriaceae</taxon>
        <taxon>Microbacterium</taxon>
    </lineage>
</organism>
<evidence type="ECO:0000313" key="11">
    <source>
        <dbReference type="EMBL" id="KJL43067.1"/>
    </source>
</evidence>
<dbReference type="NCBIfam" id="NF003300">
    <property type="entry name" value="PRK04296.1-5"/>
    <property type="match status" value="1"/>
</dbReference>
<name>A0A0M2H942_MICTR</name>
<keyword evidence="5 8" id="KW-0547">Nucleotide-binding</keyword>
<keyword evidence="7 8" id="KW-0067">ATP-binding</keyword>
<comment type="catalytic activity">
    <reaction evidence="8">
        <text>thymidine + ATP = dTMP + ADP + H(+)</text>
        <dbReference type="Rhea" id="RHEA:19129"/>
        <dbReference type="ChEBI" id="CHEBI:15378"/>
        <dbReference type="ChEBI" id="CHEBI:17748"/>
        <dbReference type="ChEBI" id="CHEBI:30616"/>
        <dbReference type="ChEBI" id="CHEBI:63528"/>
        <dbReference type="ChEBI" id="CHEBI:456216"/>
        <dbReference type="EC" id="2.7.1.21"/>
    </reaction>
</comment>
<dbReference type="Gene3D" id="3.40.50.300">
    <property type="entry name" value="P-loop containing nucleotide triphosphate hydrolases"/>
    <property type="match status" value="1"/>
</dbReference>
<evidence type="ECO:0000256" key="8">
    <source>
        <dbReference type="RuleBase" id="RU000544"/>
    </source>
</evidence>
<reference evidence="11 12" key="1">
    <citation type="submission" date="2015-02" db="EMBL/GenBank/DDBJ databases">
        <title>Draft genome sequences of ten Microbacterium spp. with emphasis on heavy metal contaminated environments.</title>
        <authorList>
            <person name="Corretto E."/>
        </authorList>
    </citation>
    <scope>NUCLEOTIDE SEQUENCE [LARGE SCALE GENOMIC DNA]</scope>
    <source>
        <strain evidence="11 12">DSM 8608</strain>
    </source>
</reference>
<dbReference type="AlphaFoldDB" id="A0A0M2H942"/>
<dbReference type="GO" id="GO:0071897">
    <property type="term" value="P:DNA biosynthetic process"/>
    <property type="evidence" value="ECO:0007669"/>
    <property type="project" value="UniProtKB-KW"/>
</dbReference>
<dbReference type="GO" id="GO:0004797">
    <property type="term" value="F:thymidine kinase activity"/>
    <property type="evidence" value="ECO:0007669"/>
    <property type="project" value="UniProtKB-EC"/>
</dbReference>
<comment type="caution">
    <text evidence="11">The sequence shown here is derived from an EMBL/GenBank/DDBJ whole genome shotgun (WGS) entry which is preliminary data.</text>
</comment>
<dbReference type="EMBL" id="JYJA01000032">
    <property type="protein sequence ID" value="KJL43067.1"/>
    <property type="molecule type" value="Genomic_DNA"/>
</dbReference>
<keyword evidence="4 8" id="KW-0808">Transferase</keyword>
<evidence type="ECO:0000256" key="9">
    <source>
        <dbReference type="RuleBase" id="RU004165"/>
    </source>
</evidence>
<dbReference type="Proteomes" id="UP000034098">
    <property type="component" value="Unassembled WGS sequence"/>
</dbReference>
<feature type="compositionally biased region" description="Low complexity" evidence="10">
    <location>
        <begin position="1"/>
        <end position="10"/>
    </location>
</feature>
<dbReference type="SUPFAM" id="SSF57716">
    <property type="entry name" value="Glucocorticoid receptor-like (DNA-binding domain)"/>
    <property type="match status" value="1"/>
</dbReference>
<dbReference type="PANTHER" id="PTHR11441:SF0">
    <property type="entry name" value="THYMIDINE KINASE, CYTOSOLIC"/>
    <property type="match status" value="1"/>
</dbReference>
<comment type="similarity">
    <text evidence="1 9">Belongs to the thymidine kinase family.</text>
</comment>
<feature type="region of interest" description="Disordered" evidence="10">
    <location>
        <begin position="1"/>
        <end position="23"/>
    </location>
</feature>
<dbReference type="InterPro" id="IPR027417">
    <property type="entry name" value="P-loop_NTPase"/>
</dbReference>
<accession>A0A0M2H942</accession>
<evidence type="ECO:0000256" key="4">
    <source>
        <dbReference type="ARBA" id="ARBA00022679"/>
    </source>
</evidence>
<dbReference type="SUPFAM" id="SSF52540">
    <property type="entry name" value="P-loop containing nucleoside triphosphate hydrolases"/>
    <property type="match status" value="1"/>
</dbReference>
<dbReference type="InterPro" id="IPR001267">
    <property type="entry name" value="Thymidine_kinase"/>
</dbReference>
<dbReference type="GO" id="GO:0046104">
    <property type="term" value="P:thymidine metabolic process"/>
    <property type="evidence" value="ECO:0007669"/>
    <property type="project" value="TreeGrafter"/>
</dbReference>
<sequence>MEAAAEASAAADRRPAQADVRAGAESATDYARSVAKLYFRYGAMNSGKSTSLLQAAYNYEERGQHVLLAKPAIDTKGADQIDSRLGVKRTVDFLVRPEDDIRVLFAEHRARVKAEASDTLVPESDEHEVDVACLLIDEAQFLTREQVDDLLRIVVFDGVPVLAYGIRTDFQTQAFPGSARLLELAHSLEELKTICRCGRKALFNARLVGGRFVFDGDQVAIDELTADRVTYESLCAEDYLRASGGRLE</sequence>
<dbReference type="GO" id="GO:0005524">
    <property type="term" value="F:ATP binding"/>
    <property type="evidence" value="ECO:0007669"/>
    <property type="project" value="UniProtKB-KW"/>
</dbReference>
<evidence type="ECO:0000256" key="1">
    <source>
        <dbReference type="ARBA" id="ARBA00007587"/>
    </source>
</evidence>
<keyword evidence="3 8" id="KW-0237">DNA synthesis</keyword>
<evidence type="ECO:0000313" key="12">
    <source>
        <dbReference type="Proteomes" id="UP000034098"/>
    </source>
</evidence>